<feature type="region of interest" description="Disordered" evidence="1">
    <location>
        <begin position="60"/>
        <end position="106"/>
    </location>
</feature>
<dbReference type="AlphaFoldDB" id="A0A6P5YG01"/>
<feature type="compositionally biased region" description="Polar residues" evidence="1">
    <location>
        <begin position="7"/>
        <end position="20"/>
    </location>
</feature>
<dbReference type="OrthoDB" id="1900634at2759"/>
<dbReference type="RefSeq" id="XP_022738986.1">
    <property type="nucleotide sequence ID" value="XM_022883251.1"/>
</dbReference>
<dbReference type="Proteomes" id="UP000515121">
    <property type="component" value="Unplaced"/>
</dbReference>
<reference evidence="3" key="1">
    <citation type="submission" date="2025-08" db="UniProtKB">
        <authorList>
            <consortium name="RefSeq"/>
        </authorList>
    </citation>
    <scope>IDENTIFICATION</scope>
    <source>
        <tissue evidence="3">Fruit stalk</tissue>
    </source>
</reference>
<organism evidence="2 3">
    <name type="scientific">Durio zibethinus</name>
    <name type="common">Durian</name>
    <dbReference type="NCBI Taxonomy" id="66656"/>
    <lineage>
        <taxon>Eukaryota</taxon>
        <taxon>Viridiplantae</taxon>
        <taxon>Streptophyta</taxon>
        <taxon>Embryophyta</taxon>
        <taxon>Tracheophyta</taxon>
        <taxon>Spermatophyta</taxon>
        <taxon>Magnoliopsida</taxon>
        <taxon>eudicotyledons</taxon>
        <taxon>Gunneridae</taxon>
        <taxon>Pentapetalae</taxon>
        <taxon>rosids</taxon>
        <taxon>malvids</taxon>
        <taxon>Malvales</taxon>
        <taxon>Malvaceae</taxon>
        <taxon>Helicteroideae</taxon>
        <taxon>Durio</taxon>
    </lineage>
</organism>
<dbReference type="KEGG" id="dzi:111291467"/>
<dbReference type="GeneID" id="111291467"/>
<evidence type="ECO:0000313" key="3">
    <source>
        <dbReference type="RefSeq" id="XP_022738986.1"/>
    </source>
</evidence>
<evidence type="ECO:0000313" key="2">
    <source>
        <dbReference type="Proteomes" id="UP000515121"/>
    </source>
</evidence>
<name>A0A6P5YG01_DURZI</name>
<accession>A0A6P5YG01</accession>
<proteinExistence type="predicted"/>
<keyword evidence="2" id="KW-1185">Reference proteome</keyword>
<feature type="region of interest" description="Disordered" evidence="1">
    <location>
        <begin position="1"/>
        <end position="45"/>
    </location>
</feature>
<sequence>MIKRNMAATTEHQNLSSKNGSKQKETMYDPYQKSLLPPSEEKSSKGKCYNFVKIFKVAGDDTSSSNKDQKRDKAAARAPPPVSYGNATLNNKDEGSSSQKRKIPKTYVDPHMVQGFKLYEMSLEIMLLKDGRDDSFKTIGVVGLPSVGKTTLSISL</sequence>
<gene>
    <name evidence="3" type="primary">LOC111291467</name>
</gene>
<protein>
    <submittedName>
        <fullName evidence="3">Uncharacterized protein LOC111291467</fullName>
    </submittedName>
</protein>
<evidence type="ECO:0000256" key="1">
    <source>
        <dbReference type="SAM" id="MobiDB-lite"/>
    </source>
</evidence>